<dbReference type="PANTHER" id="PTHR19444:SF13">
    <property type="entry name" value="PROTEIN UNC-93 HOMOLOG A"/>
    <property type="match status" value="1"/>
</dbReference>
<dbReference type="AlphaFoldDB" id="X6NB69"/>
<protein>
    <recommendedName>
        <fullName evidence="9">ADP,ATP carrier protein</fullName>
    </recommendedName>
</protein>
<accession>X6NB69</accession>
<keyword evidence="5 6" id="KW-0472">Membrane</keyword>
<dbReference type="EMBL" id="ASPP01010304">
    <property type="protein sequence ID" value="ETO23004.1"/>
    <property type="molecule type" value="Genomic_DNA"/>
</dbReference>
<keyword evidence="8" id="KW-1185">Reference proteome</keyword>
<dbReference type="Gene3D" id="1.20.1250.20">
    <property type="entry name" value="MFS general substrate transporter like domains"/>
    <property type="match status" value="1"/>
</dbReference>
<comment type="subcellular location">
    <subcellularLocation>
        <location evidence="1">Membrane</location>
        <topology evidence="1">Multi-pass membrane protein</topology>
    </subcellularLocation>
</comment>
<feature type="transmembrane region" description="Helical" evidence="6">
    <location>
        <begin position="103"/>
        <end position="123"/>
    </location>
</feature>
<feature type="transmembrane region" description="Helical" evidence="6">
    <location>
        <begin position="53"/>
        <end position="73"/>
    </location>
</feature>
<feature type="transmembrane region" description="Helical" evidence="6">
    <location>
        <begin position="181"/>
        <end position="203"/>
    </location>
</feature>
<feature type="transmembrane region" description="Helical" evidence="6">
    <location>
        <begin position="80"/>
        <end position="97"/>
    </location>
</feature>
<sequence>MKLARVLCKPHSTLSSPEKNAVVLSLGFFFVFAGFNSAQFFATSKKDAKMGSFSLFVLYLTFTISSMLVSPITERVQAKYALFFSSLTYGFYVVSNIDTIFPSYVVMIAAFIEGIGAAVLWIVEQRLITNLGHEYEQLYGYEQNSQLGYINGIFFTGFQFNKCIGNLIAALIFQFHRSTDFMYSFMSVVVLLGCCIFLLLQFVHLHLYNYLE</sequence>
<gene>
    <name evidence="7" type="ORF">RFI_14182</name>
</gene>
<evidence type="ECO:0000256" key="2">
    <source>
        <dbReference type="ARBA" id="ARBA00009172"/>
    </source>
</evidence>
<dbReference type="PANTHER" id="PTHR19444">
    <property type="entry name" value="UNC-93 RELATED"/>
    <property type="match status" value="1"/>
</dbReference>
<comment type="caution">
    <text evidence="7">The sequence shown here is derived from an EMBL/GenBank/DDBJ whole genome shotgun (WGS) entry which is preliminary data.</text>
</comment>
<dbReference type="InterPro" id="IPR036259">
    <property type="entry name" value="MFS_trans_sf"/>
</dbReference>
<organism evidence="7 8">
    <name type="scientific">Reticulomyxa filosa</name>
    <dbReference type="NCBI Taxonomy" id="46433"/>
    <lineage>
        <taxon>Eukaryota</taxon>
        <taxon>Sar</taxon>
        <taxon>Rhizaria</taxon>
        <taxon>Retaria</taxon>
        <taxon>Foraminifera</taxon>
        <taxon>Monothalamids</taxon>
        <taxon>Reticulomyxidae</taxon>
        <taxon>Reticulomyxa</taxon>
    </lineage>
</organism>
<dbReference type="SUPFAM" id="SSF103473">
    <property type="entry name" value="MFS general substrate transporter"/>
    <property type="match status" value="1"/>
</dbReference>
<dbReference type="InterPro" id="IPR010291">
    <property type="entry name" value="Ion_channel_UNC-93"/>
</dbReference>
<evidence type="ECO:0000256" key="4">
    <source>
        <dbReference type="ARBA" id="ARBA00022989"/>
    </source>
</evidence>
<keyword evidence="4 6" id="KW-1133">Transmembrane helix</keyword>
<dbReference type="InterPro" id="IPR051951">
    <property type="entry name" value="UNC-93_regulatory"/>
</dbReference>
<dbReference type="Proteomes" id="UP000023152">
    <property type="component" value="Unassembled WGS sequence"/>
</dbReference>
<evidence type="ECO:0000256" key="5">
    <source>
        <dbReference type="ARBA" id="ARBA00023136"/>
    </source>
</evidence>
<dbReference type="Pfam" id="PF05978">
    <property type="entry name" value="UNC-93"/>
    <property type="match status" value="1"/>
</dbReference>
<evidence type="ECO:0000313" key="7">
    <source>
        <dbReference type="EMBL" id="ETO23004.1"/>
    </source>
</evidence>
<evidence type="ECO:0008006" key="9">
    <source>
        <dbReference type="Google" id="ProtNLM"/>
    </source>
</evidence>
<evidence type="ECO:0000256" key="1">
    <source>
        <dbReference type="ARBA" id="ARBA00004141"/>
    </source>
</evidence>
<name>X6NB69_RETFI</name>
<evidence type="ECO:0000256" key="3">
    <source>
        <dbReference type="ARBA" id="ARBA00022692"/>
    </source>
</evidence>
<proteinExistence type="inferred from homology"/>
<evidence type="ECO:0000313" key="8">
    <source>
        <dbReference type="Proteomes" id="UP000023152"/>
    </source>
</evidence>
<comment type="similarity">
    <text evidence="2">Belongs to the unc-93 family.</text>
</comment>
<dbReference type="OrthoDB" id="196103at2759"/>
<feature type="transmembrane region" description="Helical" evidence="6">
    <location>
        <begin position="21"/>
        <end position="41"/>
    </location>
</feature>
<reference evidence="7 8" key="1">
    <citation type="journal article" date="2013" name="Curr. Biol.">
        <title>The Genome of the Foraminiferan Reticulomyxa filosa.</title>
        <authorList>
            <person name="Glockner G."/>
            <person name="Hulsmann N."/>
            <person name="Schleicher M."/>
            <person name="Noegel A.A."/>
            <person name="Eichinger L."/>
            <person name="Gallinger C."/>
            <person name="Pawlowski J."/>
            <person name="Sierra R."/>
            <person name="Euteneuer U."/>
            <person name="Pillet L."/>
            <person name="Moustafa A."/>
            <person name="Platzer M."/>
            <person name="Groth M."/>
            <person name="Szafranski K."/>
            <person name="Schliwa M."/>
        </authorList>
    </citation>
    <scope>NUCLEOTIDE SEQUENCE [LARGE SCALE GENOMIC DNA]</scope>
</reference>
<keyword evidence="3 6" id="KW-0812">Transmembrane</keyword>
<dbReference type="GO" id="GO:0016020">
    <property type="term" value="C:membrane"/>
    <property type="evidence" value="ECO:0007669"/>
    <property type="project" value="UniProtKB-SubCell"/>
</dbReference>
<evidence type="ECO:0000256" key="6">
    <source>
        <dbReference type="SAM" id="Phobius"/>
    </source>
</evidence>